<dbReference type="Proteomes" id="UP001370758">
    <property type="component" value="Unassembled WGS sequence"/>
</dbReference>
<gene>
    <name evidence="1" type="ORF">TWF481_002338</name>
</gene>
<keyword evidence="2" id="KW-1185">Reference proteome</keyword>
<evidence type="ECO:0000313" key="1">
    <source>
        <dbReference type="EMBL" id="KAK6496314.1"/>
    </source>
</evidence>
<dbReference type="Gene3D" id="2.60.120.260">
    <property type="entry name" value="Galactose-binding domain-like"/>
    <property type="match status" value="1"/>
</dbReference>
<dbReference type="EMBL" id="JAVHJL010000011">
    <property type="protein sequence ID" value="KAK6496314.1"/>
    <property type="molecule type" value="Genomic_DNA"/>
</dbReference>
<proteinExistence type="predicted"/>
<protein>
    <submittedName>
        <fullName evidence="1">Uncharacterized protein</fullName>
    </submittedName>
</protein>
<comment type="caution">
    <text evidence="1">The sequence shown here is derived from an EMBL/GenBank/DDBJ whole genome shotgun (WGS) entry which is preliminary data.</text>
</comment>
<sequence>MTSATQGPTQEVATTVSVSPTGALLGAATLKPHLLECDEASFFDEVRSVCADQVDEVKSACLAGFSPQAPRATMTTTTTTTKTVTISTTCSPTATPALQNGDFESPNSLEPWYIVKVPKNTIQGGHAVVLDEAAANQNHVFKATLPPPGTRDLKNVLPPHGKRRGFSAVMFDQKLSTCTDAVYNLSFRYKIEAPAGTTEAIYIIVSITNGEEVINLSGRNMPSVWTLATGSFRALSDLTYVKVSLLRGLSSGMDEKVIYLDDFNIVAV</sequence>
<evidence type="ECO:0000313" key="2">
    <source>
        <dbReference type="Proteomes" id="UP001370758"/>
    </source>
</evidence>
<name>A0AAV9VSZ1_9PEZI</name>
<reference evidence="1 2" key="1">
    <citation type="submission" date="2023-08" db="EMBL/GenBank/DDBJ databases">
        <authorList>
            <person name="Palmer J.M."/>
        </authorList>
    </citation>
    <scope>NUCLEOTIDE SEQUENCE [LARGE SCALE GENOMIC DNA]</scope>
    <source>
        <strain evidence="1 2">TWF481</strain>
    </source>
</reference>
<organism evidence="1 2">
    <name type="scientific">Arthrobotrys musiformis</name>
    <dbReference type="NCBI Taxonomy" id="47236"/>
    <lineage>
        <taxon>Eukaryota</taxon>
        <taxon>Fungi</taxon>
        <taxon>Dikarya</taxon>
        <taxon>Ascomycota</taxon>
        <taxon>Pezizomycotina</taxon>
        <taxon>Orbiliomycetes</taxon>
        <taxon>Orbiliales</taxon>
        <taxon>Orbiliaceae</taxon>
        <taxon>Arthrobotrys</taxon>
    </lineage>
</organism>
<accession>A0AAV9VSZ1</accession>
<dbReference type="AlphaFoldDB" id="A0AAV9VSZ1"/>